<dbReference type="EC" id="2.7.7.24" evidence="3"/>
<dbReference type="CDD" id="cd04189">
    <property type="entry name" value="G1P_TT_long"/>
    <property type="match status" value="1"/>
</dbReference>
<dbReference type="Pfam" id="PF00483">
    <property type="entry name" value="NTP_transferase"/>
    <property type="match status" value="1"/>
</dbReference>
<gene>
    <name evidence="3" type="ORF">G3I43_24245</name>
</gene>
<dbReference type="Gene3D" id="2.160.10.10">
    <property type="entry name" value="Hexapeptide repeat proteins"/>
    <property type="match status" value="1"/>
</dbReference>
<name>A0A6G3SW58_STRAQ</name>
<accession>A0A6G3SW58</accession>
<dbReference type="InterPro" id="IPR005835">
    <property type="entry name" value="NTP_transferase_dom"/>
</dbReference>
<sequence length="355" mass="37562">MKALILAGGLGTRLRPFTETMPKQLIPIANQPVLEHVLENLRALGVREICVVVGAWGPDIAARIGDGSRFGARITYLTQQRPLGLAHCVAIARPFLGDDDFVMYLGDNVVQDGIAGPAEEFRARRSDAHMVVARVADPRAFGVAELDGLGRVRRLVEKPRLPLSDLALIGVYFFRPAIHRAVAAIGPSARGELEITDAVQWLVDRGSQVTAGEYTGYWKDTGRVEDVLDCNRRLLDSLAGGVHGTVDAASRLTGPVHIAPGATVLRSVITGPVIVGPGSRVEDCRIGPGTSIGGDCVLRGTELENSIVMDGAWVTERTGASDLLIGRSMRIGSGSPPVPPPAELAANGARTGGAR</sequence>
<dbReference type="EMBL" id="JAAGMK010000698">
    <property type="protein sequence ID" value="NEB87256.1"/>
    <property type="molecule type" value="Genomic_DNA"/>
</dbReference>
<dbReference type="InterPro" id="IPR005908">
    <property type="entry name" value="G1P_thy_trans_l"/>
</dbReference>
<evidence type="ECO:0000259" key="2">
    <source>
        <dbReference type="Pfam" id="PF00483"/>
    </source>
</evidence>
<dbReference type="PANTHER" id="PTHR42883">
    <property type="entry name" value="GLUCOSE-1-PHOSPHATE THYMIDYLTRANSFERASE"/>
    <property type="match status" value="1"/>
</dbReference>
<keyword evidence="3" id="KW-0808">Transferase</keyword>
<dbReference type="RefSeq" id="WP_164258868.1">
    <property type="nucleotide sequence ID" value="NZ_JAAGMK010000698.1"/>
</dbReference>
<feature type="region of interest" description="Disordered" evidence="1">
    <location>
        <begin position="332"/>
        <end position="355"/>
    </location>
</feature>
<dbReference type="GO" id="GO:0008879">
    <property type="term" value="F:glucose-1-phosphate thymidylyltransferase activity"/>
    <property type="evidence" value="ECO:0007669"/>
    <property type="project" value="UniProtKB-EC"/>
</dbReference>
<dbReference type="SUPFAM" id="SSF53448">
    <property type="entry name" value="Nucleotide-diphospho-sugar transferases"/>
    <property type="match status" value="1"/>
</dbReference>
<keyword evidence="3" id="KW-0548">Nucleotidyltransferase</keyword>
<dbReference type="PANTHER" id="PTHR42883:SF2">
    <property type="entry name" value="THYMIDYLYLTRANSFERASE"/>
    <property type="match status" value="1"/>
</dbReference>
<evidence type="ECO:0000313" key="3">
    <source>
        <dbReference type="EMBL" id="NEB87256.1"/>
    </source>
</evidence>
<organism evidence="3">
    <name type="scientific">Streptomyces anulatus</name>
    <name type="common">Streptomyces chrysomallus</name>
    <dbReference type="NCBI Taxonomy" id="1892"/>
    <lineage>
        <taxon>Bacteria</taxon>
        <taxon>Bacillati</taxon>
        <taxon>Actinomycetota</taxon>
        <taxon>Actinomycetes</taxon>
        <taxon>Kitasatosporales</taxon>
        <taxon>Streptomycetaceae</taxon>
        <taxon>Streptomyces</taxon>
    </lineage>
</organism>
<evidence type="ECO:0000256" key="1">
    <source>
        <dbReference type="SAM" id="MobiDB-lite"/>
    </source>
</evidence>
<comment type="caution">
    <text evidence="3">The sequence shown here is derived from an EMBL/GenBank/DDBJ whole genome shotgun (WGS) entry which is preliminary data.</text>
</comment>
<dbReference type="NCBIfam" id="TIGR01208">
    <property type="entry name" value="rmlA_long"/>
    <property type="match status" value="1"/>
</dbReference>
<proteinExistence type="predicted"/>
<dbReference type="Gene3D" id="3.90.550.10">
    <property type="entry name" value="Spore Coat Polysaccharide Biosynthesis Protein SpsA, Chain A"/>
    <property type="match status" value="1"/>
</dbReference>
<feature type="domain" description="Nucleotidyl transferase" evidence="2">
    <location>
        <begin position="2"/>
        <end position="236"/>
    </location>
</feature>
<reference evidence="3" key="1">
    <citation type="submission" date="2020-01" db="EMBL/GenBank/DDBJ databases">
        <title>Insect and environment-associated Actinomycetes.</title>
        <authorList>
            <person name="Currrie C."/>
            <person name="Chevrette M."/>
            <person name="Carlson C."/>
            <person name="Stubbendieck R."/>
            <person name="Wendt-Pienkowski E."/>
        </authorList>
    </citation>
    <scope>NUCLEOTIDE SEQUENCE</scope>
    <source>
        <strain evidence="3">SID505</strain>
    </source>
</reference>
<protein>
    <submittedName>
        <fullName evidence="3">Glucose-1-phosphate thymidylyltransferase</fullName>
        <ecNumber evidence="3">2.7.7.24</ecNumber>
    </submittedName>
</protein>
<dbReference type="AlphaFoldDB" id="A0A6G3SW58"/>
<dbReference type="InterPro" id="IPR029044">
    <property type="entry name" value="Nucleotide-diphossugar_trans"/>
</dbReference>